<accession>A0A8T2NWZ7</accession>
<keyword evidence="2" id="KW-1185">Reference proteome</keyword>
<comment type="caution">
    <text evidence="1">The sequence shown here is derived from an EMBL/GenBank/DDBJ whole genome shotgun (WGS) entry which is preliminary data.</text>
</comment>
<dbReference type="AlphaFoldDB" id="A0A8T2NWZ7"/>
<evidence type="ECO:0000313" key="2">
    <source>
        <dbReference type="Proteomes" id="UP000824540"/>
    </source>
</evidence>
<dbReference type="Proteomes" id="UP000824540">
    <property type="component" value="Unassembled WGS sequence"/>
</dbReference>
<name>A0A8T2NWZ7_9TELE</name>
<feature type="non-terminal residue" evidence="1">
    <location>
        <position position="67"/>
    </location>
</feature>
<evidence type="ECO:0000313" key="1">
    <source>
        <dbReference type="EMBL" id="KAG9344845.1"/>
    </source>
</evidence>
<sequence>LTFPGGGGGVALRPAPHPYTHMHAHLPVYGPRAVLSGLRLRPAPPHKVNSRKRTFEIKPFDCLKCPG</sequence>
<organism evidence="1 2">
    <name type="scientific">Albula glossodonta</name>
    <name type="common">roundjaw bonefish</name>
    <dbReference type="NCBI Taxonomy" id="121402"/>
    <lineage>
        <taxon>Eukaryota</taxon>
        <taxon>Metazoa</taxon>
        <taxon>Chordata</taxon>
        <taxon>Craniata</taxon>
        <taxon>Vertebrata</taxon>
        <taxon>Euteleostomi</taxon>
        <taxon>Actinopterygii</taxon>
        <taxon>Neopterygii</taxon>
        <taxon>Teleostei</taxon>
        <taxon>Albuliformes</taxon>
        <taxon>Albulidae</taxon>
        <taxon>Albula</taxon>
    </lineage>
</organism>
<proteinExistence type="predicted"/>
<gene>
    <name evidence="1" type="ORF">JZ751_010534</name>
</gene>
<reference evidence="1" key="1">
    <citation type="thesis" date="2021" institute="BYU ScholarsArchive" country="Provo, UT, USA">
        <title>Applications of and Algorithms for Genome Assembly and Genomic Analyses with an Emphasis on Marine Teleosts.</title>
        <authorList>
            <person name="Pickett B.D."/>
        </authorList>
    </citation>
    <scope>NUCLEOTIDE SEQUENCE</scope>
    <source>
        <strain evidence="1">HI-2016</strain>
    </source>
</reference>
<protein>
    <submittedName>
        <fullName evidence="1">Uncharacterized protein</fullName>
    </submittedName>
</protein>
<dbReference type="EMBL" id="JAFBMS010000019">
    <property type="protein sequence ID" value="KAG9344845.1"/>
    <property type="molecule type" value="Genomic_DNA"/>
</dbReference>